<name>A0A7R8UWN3_HERIL</name>
<accession>A0A7R8UWN3</accession>
<protein>
    <recommendedName>
        <fullName evidence="11">Ionotropic receptor</fullName>
    </recommendedName>
</protein>
<keyword evidence="6" id="KW-0675">Receptor</keyword>
<dbReference type="EMBL" id="LR899012">
    <property type="protein sequence ID" value="CAD7088459.1"/>
    <property type="molecule type" value="Genomic_DNA"/>
</dbReference>
<evidence type="ECO:0000256" key="7">
    <source>
        <dbReference type="ARBA" id="ARBA00023180"/>
    </source>
</evidence>
<keyword evidence="4 8" id="KW-1133">Transmembrane helix</keyword>
<evidence type="ECO:0000256" key="1">
    <source>
        <dbReference type="ARBA" id="ARBA00004651"/>
    </source>
</evidence>
<evidence type="ECO:0000256" key="4">
    <source>
        <dbReference type="ARBA" id="ARBA00022989"/>
    </source>
</evidence>
<dbReference type="AlphaFoldDB" id="A0A7R8UWN3"/>
<comment type="subcellular location">
    <subcellularLocation>
        <location evidence="1">Cell membrane</location>
        <topology evidence="1">Multi-pass membrane protein</topology>
    </subcellularLocation>
</comment>
<sequence length="411" mass="47627">MNLTNLDQICIAECYLSNLLNQIVQVYMLGLYSVCILWNSRWDYDFASDLHWQDMAQVVSLKVELVSKFKVDLQQGMEQNYCQDHKEGENVETVEGSDNNGTYLDGTEGALMLSFCKKHNCTLHLFIGNKQIMPQLTIINYFFKLITEEAAEWGDAYPNFTGTGLLGNLVERKVEVIACALYLWYSYYPYFQYSSVISRTGITAVVPVPNYEEAIDTKEQLAEKQQLWGATSEAWVNSIDGTEQFVEKTLVRNFRNLSREDLYQRGLTGKFGFSIERLSYGHFAAGDYITTETMQHLQRMLHDIYYEYCLLMSFKTWPLIEHFNSFILRVQQSGIQSVMEQNAVNRYSNVQVQLQIAIKRENRKTNEPRALGIPDILGVLMVLVFGLTLSLMVFIFEIFKYRIENPTRNQY</sequence>
<dbReference type="Proteomes" id="UP000594454">
    <property type="component" value="Chromosome 4"/>
</dbReference>
<dbReference type="OrthoDB" id="8182981at2759"/>
<keyword evidence="7" id="KW-0325">Glycoprotein</keyword>
<evidence type="ECO:0000256" key="5">
    <source>
        <dbReference type="ARBA" id="ARBA00023136"/>
    </source>
</evidence>
<evidence type="ECO:0000256" key="2">
    <source>
        <dbReference type="ARBA" id="ARBA00022475"/>
    </source>
</evidence>
<evidence type="ECO:0000256" key="8">
    <source>
        <dbReference type="SAM" id="Phobius"/>
    </source>
</evidence>
<gene>
    <name evidence="9" type="ORF">HERILL_LOCUS11082</name>
</gene>
<dbReference type="PANTHER" id="PTHR42643">
    <property type="entry name" value="IONOTROPIC RECEPTOR 20A-RELATED"/>
    <property type="match status" value="1"/>
</dbReference>
<evidence type="ECO:0008006" key="11">
    <source>
        <dbReference type="Google" id="ProtNLM"/>
    </source>
</evidence>
<keyword evidence="5 8" id="KW-0472">Membrane</keyword>
<dbReference type="SUPFAM" id="SSF53850">
    <property type="entry name" value="Periplasmic binding protein-like II"/>
    <property type="match status" value="1"/>
</dbReference>
<dbReference type="GO" id="GO:0005886">
    <property type="term" value="C:plasma membrane"/>
    <property type="evidence" value="ECO:0007669"/>
    <property type="project" value="UniProtKB-SubCell"/>
</dbReference>
<dbReference type="InterPro" id="IPR052192">
    <property type="entry name" value="Insect_Ionotropic_Sensory_Rcpt"/>
</dbReference>
<keyword evidence="3 8" id="KW-0812">Transmembrane</keyword>
<proteinExistence type="predicted"/>
<dbReference type="PANTHER" id="PTHR42643:SF40">
    <property type="entry name" value="IONOTROPIC RECEPTOR 41A-RELATED"/>
    <property type="match status" value="1"/>
</dbReference>
<feature type="transmembrane region" description="Helical" evidence="8">
    <location>
        <begin position="376"/>
        <end position="399"/>
    </location>
</feature>
<evidence type="ECO:0000313" key="9">
    <source>
        <dbReference type="EMBL" id="CAD7088459.1"/>
    </source>
</evidence>
<evidence type="ECO:0000313" key="10">
    <source>
        <dbReference type="Proteomes" id="UP000594454"/>
    </source>
</evidence>
<reference evidence="9 10" key="1">
    <citation type="submission" date="2020-11" db="EMBL/GenBank/DDBJ databases">
        <authorList>
            <person name="Wallbank WR R."/>
            <person name="Pardo Diaz C."/>
            <person name="Kozak K."/>
            <person name="Martin S."/>
            <person name="Jiggins C."/>
            <person name="Moest M."/>
            <person name="Warren A I."/>
            <person name="Generalovic N T."/>
            <person name="Byers J.R.P. K."/>
            <person name="Montejo-Kovacevich G."/>
            <person name="Yen C E."/>
        </authorList>
    </citation>
    <scope>NUCLEOTIDE SEQUENCE [LARGE SCALE GENOMIC DNA]</scope>
</reference>
<evidence type="ECO:0000256" key="3">
    <source>
        <dbReference type="ARBA" id="ARBA00022692"/>
    </source>
</evidence>
<organism evidence="9 10">
    <name type="scientific">Hermetia illucens</name>
    <name type="common">Black soldier fly</name>
    <dbReference type="NCBI Taxonomy" id="343691"/>
    <lineage>
        <taxon>Eukaryota</taxon>
        <taxon>Metazoa</taxon>
        <taxon>Ecdysozoa</taxon>
        <taxon>Arthropoda</taxon>
        <taxon>Hexapoda</taxon>
        <taxon>Insecta</taxon>
        <taxon>Pterygota</taxon>
        <taxon>Neoptera</taxon>
        <taxon>Endopterygota</taxon>
        <taxon>Diptera</taxon>
        <taxon>Brachycera</taxon>
        <taxon>Stratiomyomorpha</taxon>
        <taxon>Stratiomyidae</taxon>
        <taxon>Hermetiinae</taxon>
        <taxon>Hermetia</taxon>
    </lineage>
</organism>
<evidence type="ECO:0000256" key="6">
    <source>
        <dbReference type="ARBA" id="ARBA00023170"/>
    </source>
</evidence>
<keyword evidence="2" id="KW-1003">Cell membrane</keyword>
<dbReference type="InParanoid" id="A0A7R8UWN3"/>
<keyword evidence="10" id="KW-1185">Reference proteome</keyword>